<dbReference type="EMBL" id="CACVBM020000477">
    <property type="protein sequence ID" value="CAA7019676.1"/>
    <property type="molecule type" value="Genomic_DNA"/>
</dbReference>
<dbReference type="Pfam" id="PF13456">
    <property type="entry name" value="RVT_3"/>
    <property type="match status" value="1"/>
</dbReference>
<evidence type="ECO:0000313" key="3">
    <source>
        <dbReference type="Proteomes" id="UP000467841"/>
    </source>
</evidence>
<dbReference type="PANTHER" id="PTHR47074">
    <property type="entry name" value="BNAC02G40300D PROTEIN"/>
    <property type="match status" value="1"/>
</dbReference>
<reference evidence="2" key="1">
    <citation type="submission" date="2020-01" db="EMBL/GenBank/DDBJ databases">
        <authorList>
            <person name="Mishra B."/>
        </authorList>
    </citation>
    <scope>NUCLEOTIDE SEQUENCE [LARGE SCALE GENOMIC DNA]</scope>
</reference>
<dbReference type="GO" id="GO:0003676">
    <property type="term" value="F:nucleic acid binding"/>
    <property type="evidence" value="ECO:0007669"/>
    <property type="project" value="InterPro"/>
</dbReference>
<accession>A0A6D2HVA3</accession>
<dbReference type="InterPro" id="IPR036397">
    <property type="entry name" value="RNaseH_sf"/>
</dbReference>
<evidence type="ECO:0000313" key="2">
    <source>
        <dbReference type="EMBL" id="CAA7019676.1"/>
    </source>
</evidence>
<sequence length="119" mass="13235">MDLHGQFRHKSGPRTSIRSFVTSLLMVEALSFRSALNHALEIGITTIHLKSDARDLVRAINMQEQIAEIYGILFDVKTLASMFSSISFSFISRSENDKADLLAKNAKSRPYSTSVTGDI</sequence>
<dbReference type="Gene3D" id="3.30.420.10">
    <property type="entry name" value="Ribonuclease H-like superfamily/Ribonuclease H"/>
    <property type="match status" value="1"/>
</dbReference>
<comment type="caution">
    <text evidence="2">The sequence shown here is derived from an EMBL/GenBank/DDBJ whole genome shotgun (WGS) entry which is preliminary data.</text>
</comment>
<keyword evidence="3" id="KW-1185">Reference proteome</keyword>
<dbReference type="PANTHER" id="PTHR47074:SF49">
    <property type="entry name" value="POLYNUCLEOTIDYL TRANSFERASE, RIBONUCLEASE H-LIKE SUPERFAMILY PROTEIN"/>
    <property type="match status" value="1"/>
</dbReference>
<dbReference type="GO" id="GO:0004523">
    <property type="term" value="F:RNA-DNA hybrid ribonuclease activity"/>
    <property type="evidence" value="ECO:0007669"/>
    <property type="project" value="InterPro"/>
</dbReference>
<protein>
    <recommendedName>
        <fullName evidence="1">RNase H type-1 domain-containing protein</fullName>
    </recommendedName>
</protein>
<dbReference type="SUPFAM" id="SSF53098">
    <property type="entry name" value="Ribonuclease H-like"/>
    <property type="match status" value="1"/>
</dbReference>
<gene>
    <name evidence="2" type="ORF">MERR_LOCUS6911</name>
</gene>
<organism evidence="2 3">
    <name type="scientific">Microthlaspi erraticum</name>
    <dbReference type="NCBI Taxonomy" id="1685480"/>
    <lineage>
        <taxon>Eukaryota</taxon>
        <taxon>Viridiplantae</taxon>
        <taxon>Streptophyta</taxon>
        <taxon>Embryophyta</taxon>
        <taxon>Tracheophyta</taxon>
        <taxon>Spermatophyta</taxon>
        <taxon>Magnoliopsida</taxon>
        <taxon>eudicotyledons</taxon>
        <taxon>Gunneridae</taxon>
        <taxon>Pentapetalae</taxon>
        <taxon>rosids</taxon>
        <taxon>malvids</taxon>
        <taxon>Brassicales</taxon>
        <taxon>Brassicaceae</taxon>
        <taxon>Coluteocarpeae</taxon>
        <taxon>Microthlaspi</taxon>
    </lineage>
</organism>
<dbReference type="InterPro" id="IPR052929">
    <property type="entry name" value="RNase_H-like_EbsB-rel"/>
</dbReference>
<feature type="domain" description="RNase H type-1" evidence="1">
    <location>
        <begin position="23"/>
        <end position="106"/>
    </location>
</feature>
<dbReference type="AlphaFoldDB" id="A0A6D2HVA3"/>
<dbReference type="Proteomes" id="UP000467841">
    <property type="component" value="Unassembled WGS sequence"/>
</dbReference>
<dbReference type="OrthoDB" id="1113688at2759"/>
<name>A0A6D2HVA3_9BRAS</name>
<proteinExistence type="predicted"/>
<dbReference type="InterPro" id="IPR002156">
    <property type="entry name" value="RNaseH_domain"/>
</dbReference>
<dbReference type="InterPro" id="IPR012337">
    <property type="entry name" value="RNaseH-like_sf"/>
</dbReference>
<evidence type="ECO:0000259" key="1">
    <source>
        <dbReference type="Pfam" id="PF13456"/>
    </source>
</evidence>